<keyword evidence="3" id="KW-1185">Reference proteome</keyword>
<keyword evidence="1" id="KW-0812">Transmembrane</keyword>
<evidence type="ECO:0000313" key="2">
    <source>
        <dbReference type="EMBL" id="MBK1791514.1"/>
    </source>
</evidence>
<proteinExistence type="predicted"/>
<accession>A0A8J7MD20</accession>
<evidence type="ECO:0000256" key="1">
    <source>
        <dbReference type="SAM" id="Phobius"/>
    </source>
</evidence>
<comment type="caution">
    <text evidence="2">The sequence shown here is derived from an EMBL/GenBank/DDBJ whole genome shotgun (WGS) entry which is preliminary data.</text>
</comment>
<organism evidence="2 3">
    <name type="scientific">Persicirhabdus sediminis</name>
    <dbReference type="NCBI Taxonomy" id="454144"/>
    <lineage>
        <taxon>Bacteria</taxon>
        <taxon>Pseudomonadati</taxon>
        <taxon>Verrucomicrobiota</taxon>
        <taxon>Verrucomicrobiia</taxon>
        <taxon>Verrucomicrobiales</taxon>
        <taxon>Verrucomicrobiaceae</taxon>
        <taxon>Persicirhabdus</taxon>
    </lineage>
</organism>
<keyword evidence="1" id="KW-1133">Transmembrane helix</keyword>
<reference evidence="2" key="1">
    <citation type="submission" date="2021-01" db="EMBL/GenBank/DDBJ databases">
        <title>Modified the classification status of verrucomicrobia.</title>
        <authorList>
            <person name="Feng X."/>
        </authorList>
    </citation>
    <scope>NUCLEOTIDE SEQUENCE</scope>
    <source>
        <strain evidence="2">_KCTC 22039</strain>
    </source>
</reference>
<gene>
    <name evidence="2" type="ORF">JIN82_10160</name>
</gene>
<dbReference type="EMBL" id="JAENIM010000039">
    <property type="protein sequence ID" value="MBK1791514.1"/>
    <property type="molecule type" value="Genomic_DNA"/>
</dbReference>
<protein>
    <submittedName>
        <fullName evidence="2">Uncharacterized protein</fullName>
    </submittedName>
</protein>
<evidence type="ECO:0000313" key="3">
    <source>
        <dbReference type="Proteomes" id="UP000624703"/>
    </source>
</evidence>
<name>A0A8J7MD20_9BACT</name>
<feature type="transmembrane region" description="Helical" evidence="1">
    <location>
        <begin position="200"/>
        <end position="218"/>
    </location>
</feature>
<sequence length="224" mass="25986">MKLFIIYVWFYLGACFLVTAHESETYKNTFREGRDEGWFLKKLSQGHGPLSKEEQGFYIHLAEDNYPVLLRIQKEAQTDNELARLTWLVHLTKLDETRKNQFFRASASRVFAELEDRNTWFCTLSNLKDIGALTDEELKRVNFSGFGEFKEVPNSEIEVEVKKESSLIDSSRSKGDDEVAGKAEKSEVYVPAREERTGVLFVWFGVLVLLFGGILFCIKKFRMR</sequence>
<keyword evidence="1" id="KW-0472">Membrane</keyword>
<dbReference type="Proteomes" id="UP000624703">
    <property type="component" value="Unassembled WGS sequence"/>
</dbReference>
<dbReference type="RefSeq" id="WP_200311514.1">
    <property type="nucleotide sequence ID" value="NZ_JAENIM010000039.1"/>
</dbReference>
<dbReference type="AlphaFoldDB" id="A0A8J7MD20"/>